<reference evidence="1 2" key="1">
    <citation type="journal article" date="2012" name="PLoS ONE">
        <title>Sequence and analysis of the genome of the pathogenic yeast Candida orthopsilosis.</title>
        <authorList>
            <person name="Riccombeni A."/>
            <person name="Vidanes G."/>
            <person name="Proux-Wera E."/>
            <person name="Wolfe K.H."/>
            <person name="Butler G."/>
        </authorList>
    </citation>
    <scope>NUCLEOTIDE SEQUENCE [LARGE SCALE GENOMIC DNA]</scope>
    <source>
        <strain evidence="1 2">Co 90-125</strain>
    </source>
</reference>
<evidence type="ECO:0000313" key="1">
    <source>
        <dbReference type="EMBL" id="CCG22104.1"/>
    </source>
</evidence>
<keyword evidence="2" id="KW-1185">Reference proteome</keyword>
<dbReference type="HOGENOM" id="CLU_2320100_0_0_1"/>
<dbReference type="RefSeq" id="XP_003867541.1">
    <property type="nucleotide sequence ID" value="XM_003867493.1"/>
</dbReference>
<sequence>MDWRQNLIIQVGFSGSFEESKRDVYYRNDPMKYVDREKKKKRVKNCKKNLMIQRPFYSVAKKLWSCAKGKENGKIFQIAILAKLTLLRPVLAKIYLSTK</sequence>
<dbReference type="Proteomes" id="UP000005018">
    <property type="component" value="Chromosome 2"/>
</dbReference>
<organism evidence="1 2">
    <name type="scientific">Candida orthopsilosis (strain 90-125)</name>
    <name type="common">Yeast</name>
    <dbReference type="NCBI Taxonomy" id="1136231"/>
    <lineage>
        <taxon>Eukaryota</taxon>
        <taxon>Fungi</taxon>
        <taxon>Dikarya</taxon>
        <taxon>Ascomycota</taxon>
        <taxon>Saccharomycotina</taxon>
        <taxon>Pichiomycetes</taxon>
        <taxon>Debaryomycetaceae</taxon>
        <taxon>Candida/Lodderomyces clade</taxon>
        <taxon>Candida</taxon>
    </lineage>
</organism>
<evidence type="ECO:0000313" key="2">
    <source>
        <dbReference type="Proteomes" id="UP000005018"/>
    </source>
</evidence>
<dbReference type="AlphaFoldDB" id="H8X164"/>
<name>H8X164_CANO9</name>
<protein>
    <submittedName>
        <fullName evidence="1">Uncharacterized protein</fullName>
    </submittedName>
</protein>
<dbReference type="OrthoDB" id="4020223at2759"/>
<accession>H8X164</accession>
<dbReference type="GeneID" id="14538586"/>
<proteinExistence type="predicted"/>
<dbReference type="EMBL" id="HE681720">
    <property type="protein sequence ID" value="CCG22104.1"/>
    <property type="molecule type" value="Genomic_DNA"/>
</dbReference>
<gene>
    <name evidence="1" type="ORF">CORT_0B03960</name>
</gene>
<dbReference type="KEGG" id="cot:CORT_0B03960"/>